<feature type="region of interest" description="Disordered" evidence="6">
    <location>
        <begin position="482"/>
        <end position="508"/>
    </location>
</feature>
<evidence type="ECO:0000313" key="9">
    <source>
        <dbReference type="EMBL" id="MCU7550159.1"/>
    </source>
</evidence>
<gene>
    <name evidence="9" type="ORF">OCK74_13630</name>
</gene>
<dbReference type="InterPro" id="IPR011990">
    <property type="entry name" value="TPR-like_helical_dom_sf"/>
</dbReference>
<feature type="compositionally biased region" description="Polar residues" evidence="6">
    <location>
        <begin position="498"/>
        <end position="508"/>
    </location>
</feature>
<reference evidence="9" key="1">
    <citation type="submission" date="2022-09" db="EMBL/GenBank/DDBJ databases">
        <authorList>
            <person name="Yuan C."/>
            <person name="Ke Z."/>
        </authorList>
    </citation>
    <scope>NUCLEOTIDE SEQUENCE</scope>
    <source>
        <strain evidence="9">LB-8</strain>
    </source>
</reference>
<evidence type="ECO:0000256" key="3">
    <source>
        <dbReference type="ARBA" id="ARBA00022729"/>
    </source>
</evidence>
<name>A0A9X2XVK8_9BACT</name>
<dbReference type="Proteomes" id="UP001155483">
    <property type="component" value="Unassembled WGS sequence"/>
</dbReference>
<organism evidence="9 10">
    <name type="scientific">Paraflavisolibacter caeni</name>
    <dbReference type="NCBI Taxonomy" id="2982496"/>
    <lineage>
        <taxon>Bacteria</taxon>
        <taxon>Pseudomonadati</taxon>
        <taxon>Bacteroidota</taxon>
        <taxon>Chitinophagia</taxon>
        <taxon>Chitinophagales</taxon>
        <taxon>Chitinophagaceae</taxon>
        <taxon>Paraflavisolibacter</taxon>
    </lineage>
</organism>
<evidence type="ECO:0000256" key="6">
    <source>
        <dbReference type="SAM" id="MobiDB-lite"/>
    </source>
</evidence>
<dbReference type="InterPro" id="IPR012944">
    <property type="entry name" value="SusD_RagB_dom"/>
</dbReference>
<keyword evidence="5" id="KW-0998">Cell outer membrane</keyword>
<evidence type="ECO:0000256" key="4">
    <source>
        <dbReference type="ARBA" id="ARBA00023136"/>
    </source>
</evidence>
<evidence type="ECO:0000259" key="8">
    <source>
        <dbReference type="Pfam" id="PF14322"/>
    </source>
</evidence>
<proteinExistence type="inferred from homology"/>
<evidence type="ECO:0000259" key="7">
    <source>
        <dbReference type="Pfam" id="PF07980"/>
    </source>
</evidence>
<dbReference type="SUPFAM" id="SSF48452">
    <property type="entry name" value="TPR-like"/>
    <property type="match status" value="1"/>
</dbReference>
<dbReference type="InterPro" id="IPR033985">
    <property type="entry name" value="SusD-like_N"/>
</dbReference>
<feature type="domain" description="RagB/SusD" evidence="7">
    <location>
        <begin position="273"/>
        <end position="475"/>
    </location>
</feature>
<dbReference type="CDD" id="cd08977">
    <property type="entry name" value="SusD"/>
    <property type="match status" value="1"/>
</dbReference>
<evidence type="ECO:0000313" key="10">
    <source>
        <dbReference type="Proteomes" id="UP001155483"/>
    </source>
</evidence>
<comment type="similarity">
    <text evidence="2">Belongs to the SusD family.</text>
</comment>
<evidence type="ECO:0000256" key="5">
    <source>
        <dbReference type="ARBA" id="ARBA00023237"/>
    </source>
</evidence>
<dbReference type="Pfam" id="PF14322">
    <property type="entry name" value="SusD-like_3"/>
    <property type="match status" value="1"/>
</dbReference>
<sequence length="508" mass="55973">MNPKIFKQLITVILALLGINACTDKLDVTDQNNPTTETYFKTAAELQNGVNAIYSSLRSAELVGREWFFLHDMRGGETAPGGPQLEAPRAELLLQTNGAPSNSVLTNVWNGAYQMINRANTVFSKAPGVNDNTSLRDILVGEAKFLRAWAYFELVTQWGDVPIYTEPVLSNTDYKAKSPAADIYALIIKDLTEAVQALPVSPSQPGRVTKGAANAVLGKVQMQKGDYAAAKEALLQVVNSGKYKLIDKFLQNFDGDVMSSGSKVADGHEFNEESVLEVAFVDKGDNNFNWAYNGEGISSPVSTVHNQEYGIVWGNVIPSNRLLDEFDDNDPRLKYTFYQPGDLILTFEGTKPGKALTAADMNVAASTRKGVTVKRVFRKYSIYDWDNNGFHPGGVNQRLIRYADVLLMLAESEIELGNLAKGAEYLNMVRARPSVNMPPLTLTSKNQAIRAIMKERAVELAIEGSNNIDILRWRKKGYFPSIMPDPRQGQQDLLPIPSSETAANPLLQ</sequence>
<reference evidence="9" key="2">
    <citation type="submission" date="2023-04" db="EMBL/GenBank/DDBJ databases">
        <title>Paracnuella aquatica gen. nov., sp. nov., a member of the family Chitinophagaceae isolated from a hot spring.</title>
        <authorList>
            <person name="Wang C."/>
        </authorList>
    </citation>
    <scope>NUCLEOTIDE SEQUENCE</scope>
    <source>
        <strain evidence="9">LB-8</strain>
    </source>
</reference>
<dbReference type="GO" id="GO:0009279">
    <property type="term" value="C:cell outer membrane"/>
    <property type="evidence" value="ECO:0007669"/>
    <property type="project" value="UniProtKB-SubCell"/>
</dbReference>
<dbReference type="Pfam" id="PF07980">
    <property type="entry name" value="SusD_RagB"/>
    <property type="match status" value="1"/>
</dbReference>
<keyword evidence="10" id="KW-1185">Reference proteome</keyword>
<evidence type="ECO:0000256" key="2">
    <source>
        <dbReference type="ARBA" id="ARBA00006275"/>
    </source>
</evidence>
<dbReference type="RefSeq" id="WP_279297598.1">
    <property type="nucleotide sequence ID" value="NZ_JAOTIF010000010.1"/>
</dbReference>
<dbReference type="AlphaFoldDB" id="A0A9X2XVK8"/>
<dbReference type="EMBL" id="JAOTIF010000010">
    <property type="protein sequence ID" value="MCU7550159.1"/>
    <property type="molecule type" value="Genomic_DNA"/>
</dbReference>
<evidence type="ECO:0000256" key="1">
    <source>
        <dbReference type="ARBA" id="ARBA00004442"/>
    </source>
</evidence>
<feature type="domain" description="SusD-like N-terminal" evidence="8">
    <location>
        <begin position="101"/>
        <end position="220"/>
    </location>
</feature>
<accession>A0A9X2XVK8</accession>
<comment type="subcellular location">
    <subcellularLocation>
        <location evidence="1">Cell outer membrane</location>
    </subcellularLocation>
</comment>
<keyword evidence="3" id="KW-0732">Signal</keyword>
<protein>
    <submittedName>
        <fullName evidence="9">RagB/SusD family nutrient uptake outer membrane protein</fullName>
    </submittedName>
</protein>
<comment type="caution">
    <text evidence="9">The sequence shown here is derived from an EMBL/GenBank/DDBJ whole genome shotgun (WGS) entry which is preliminary data.</text>
</comment>
<keyword evidence="4" id="KW-0472">Membrane</keyword>
<dbReference type="Gene3D" id="1.25.40.390">
    <property type="match status" value="1"/>
</dbReference>